<dbReference type="Gene3D" id="1.10.10.10">
    <property type="entry name" value="Winged helix-like DNA-binding domain superfamily/Winged helix DNA-binding domain"/>
    <property type="match status" value="1"/>
</dbReference>
<organism evidence="2 3">
    <name type="scientific">Nyctereutes procyonoides</name>
    <name type="common">Raccoon dog</name>
    <name type="synonym">Canis procyonoides</name>
    <dbReference type="NCBI Taxonomy" id="34880"/>
    <lineage>
        <taxon>Eukaryota</taxon>
        <taxon>Metazoa</taxon>
        <taxon>Chordata</taxon>
        <taxon>Craniata</taxon>
        <taxon>Vertebrata</taxon>
        <taxon>Euteleostomi</taxon>
        <taxon>Mammalia</taxon>
        <taxon>Eutheria</taxon>
        <taxon>Laurasiatheria</taxon>
        <taxon>Carnivora</taxon>
        <taxon>Caniformia</taxon>
        <taxon>Canidae</taxon>
        <taxon>Nyctereutes</taxon>
    </lineage>
</organism>
<dbReference type="Proteomes" id="UP000645828">
    <property type="component" value="Unassembled WGS sequence"/>
</dbReference>
<sequence length="80" mass="8713">MPSKDKKKKKKKTNAVNSAKKDKDSVNTSGDRPKRNSPKPGPLQEFLSKGLLELFSKHSIQVTYTRNTNGGDAPAASKDA</sequence>
<evidence type="ECO:0000313" key="2">
    <source>
        <dbReference type="EMBL" id="CAD7674852.1"/>
    </source>
</evidence>
<feature type="region of interest" description="Disordered" evidence="1">
    <location>
        <begin position="1"/>
        <end position="47"/>
    </location>
</feature>
<comment type="caution">
    <text evidence="2">The sequence shown here is derived from an EMBL/GenBank/DDBJ whole genome shotgun (WGS) entry which is preliminary data.</text>
</comment>
<gene>
    <name evidence="2" type="ORF">NYPRO_LOCUS7647</name>
</gene>
<feature type="compositionally biased region" description="Basic residues" evidence="1">
    <location>
        <begin position="1"/>
        <end position="13"/>
    </location>
</feature>
<accession>A0A811YK83</accession>
<keyword evidence="3" id="KW-1185">Reference proteome</keyword>
<dbReference type="EMBL" id="CAJHUB010000673">
    <property type="protein sequence ID" value="CAD7674852.1"/>
    <property type="molecule type" value="Genomic_DNA"/>
</dbReference>
<dbReference type="AlphaFoldDB" id="A0A811YK83"/>
<evidence type="ECO:0000313" key="3">
    <source>
        <dbReference type="Proteomes" id="UP000645828"/>
    </source>
</evidence>
<name>A0A811YK83_NYCPR</name>
<evidence type="ECO:0000256" key="1">
    <source>
        <dbReference type="SAM" id="MobiDB-lite"/>
    </source>
</evidence>
<protein>
    <submittedName>
        <fullName evidence="2">(raccoon dog) hypothetical protein</fullName>
    </submittedName>
</protein>
<proteinExistence type="predicted"/>
<reference evidence="2" key="1">
    <citation type="submission" date="2020-12" db="EMBL/GenBank/DDBJ databases">
        <authorList>
            <consortium name="Molecular Ecology Group"/>
        </authorList>
    </citation>
    <scope>NUCLEOTIDE SEQUENCE</scope>
    <source>
        <strain evidence="2">TBG_1078</strain>
    </source>
</reference>
<dbReference type="InterPro" id="IPR036388">
    <property type="entry name" value="WH-like_DNA-bd_sf"/>
</dbReference>